<keyword evidence="3 4" id="KW-0408">Iron</keyword>
<dbReference type="Proteomes" id="UP000624703">
    <property type="component" value="Unassembled WGS sequence"/>
</dbReference>
<dbReference type="AlphaFoldDB" id="A0A8J7MD49"/>
<keyword evidence="1 4" id="KW-0349">Heme</keyword>
<evidence type="ECO:0000256" key="5">
    <source>
        <dbReference type="SAM" id="MobiDB-lite"/>
    </source>
</evidence>
<dbReference type="GO" id="GO:0020037">
    <property type="term" value="F:heme binding"/>
    <property type="evidence" value="ECO:0007669"/>
    <property type="project" value="InterPro"/>
</dbReference>
<evidence type="ECO:0000256" key="6">
    <source>
        <dbReference type="SAM" id="Phobius"/>
    </source>
</evidence>
<feature type="compositionally biased region" description="Polar residues" evidence="5">
    <location>
        <begin position="18"/>
        <end position="29"/>
    </location>
</feature>
<dbReference type="Pfam" id="PF00034">
    <property type="entry name" value="Cytochrom_C"/>
    <property type="match status" value="1"/>
</dbReference>
<dbReference type="Gene3D" id="1.10.760.10">
    <property type="entry name" value="Cytochrome c-like domain"/>
    <property type="match status" value="1"/>
</dbReference>
<keyword evidence="9" id="KW-1185">Reference proteome</keyword>
<gene>
    <name evidence="8" type="ORF">JIN82_04405</name>
</gene>
<feature type="domain" description="Cytochrome c" evidence="7">
    <location>
        <begin position="102"/>
        <end position="191"/>
    </location>
</feature>
<evidence type="ECO:0000256" key="4">
    <source>
        <dbReference type="PROSITE-ProRule" id="PRU00433"/>
    </source>
</evidence>
<reference evidence="8" key="1">
    <citation type="submission" date="2021-01" db="EMBL/GenBank/DDBJ databases">
        <title>Modified the classification status of verrucomicrobia.</title>
        <authorList>
            <person name="Feng X."/>
        </authorList>
    </citation>
    <scope>NUCLEOTIDE SEQUENCE</scope>
    <source>
        <strain evidence="8">_KCTC 22039</strain>
    </source>
</reference>
<protein>
    <submittedName>
        <fullName evidence="8">C-type cytochrome</fullName>
    </submittedName>
</protein>
<evidence type="ECO:0000313" key="8">
    <source>
        <dbReference type="EMBL" id="MBK1790396.1"/>
    </source>
</evidence>
<evidence type="ECO:0000256" key="2">
    <source>
        <dbReference type="ARBA" id="ARBA00022723"/>
    </source>
</evidence>
<dbReference type="PROSITE" id="PS51007">
    <property type="entry name" value="CYTC"/>
    <property type="match status" value="1"/>
</dbReference>
<keyword evidence="6" id="KW-0812">Transmembrane</keyword>
<accession>A0A8J7MD49</accession>
<proteinExistence type="predicted"/>
<dbReference type="GO" id="GO:0046872">
    <property type="term" value="F:metal ion binding"/>
    <property type="evidence" value="ECO:0007669"/>
    <property type="project" value="UniProtKB-KW"/>
</dbReference>
<dbReference type="InterPro" id="IPR036909">
    <property type="entry name" value="Cyt_c-like_dom_sf"/>
</dbReference>
<evidence type="ECO:0000256" key="3">
    <source>
        <dbReference type="ARBA" id="ARBA00023004"/>
    </source>
</evidence>
<dbReference type="RefSeq" id="WP_200310428.1">
    <property type="nucleotide sequence ID" value="NZ_JAENIM010000021.1"/>
</dbReference>
<dbReference type="EMBL" id="JAENIM010000021">
    <property type="protein sequence ID" value="MBK1790396.1"/>
    <property type="molecule type" value="Genomic_DNA"/>
</dbReference>
<dbReference type="SUPFAM" id="SSF46626">
    <property type="entry name" value="Cytochrome c"/>
    <property type="match status" value="1"/>
</dbReference>
<keyword evidence="2 4" id="KW-0479">Metal-binding</keyword>
<dbReference type="GO" id="GO:0009055">
    <property type="term" value="F:electron transfer activity"/>
    <property type="evidence" value="ECO:0007669"/>
    <property type="project" value="InterPro"/>
</dbReference>
<evidence type="ECO:0000259" key="7">
    <source>
        <dbReference type="PROSITE" id="PS51007"/>
    </source>
</evidence>
<organism evidence="8 9">
    <name type="scientific">Persicirhabdus sediminis</name>
    <dbReference type="NCBI Taxonomy" id="454144"/>
    <lineage>
        <taxon>Bacteria</taxon>
        <taxon>Pseudomonadati</taxon>
        <taxon>Verrucomicrobiota</taxon>
        <taxon>Verrucomicrobiia</taxon>
        <taxon>Verrucomicrobiales</taxon>
        <taxon>Verrucomicrobiaceae</taxon>
        <taxon>Persicirhabdus</taxon>
    </lineage>
</organism>
<feature type="transmembrane region" description="Helical" evidence="6">
    <location>
        <begin position="46"/>
        <end position="67"/>
    </location>
</feature>
<dbReference type="PANTHER" id="PTHR35008:SF8">
    <property type="entry name" value="ALCOHOL DEHYDROGENASE CYTOCHROME C SUBUNIT"/>
    <property type="match status" value="1"/>
</dbReference>
<keyword evidence="6" id="KW-0472">Membrane</keyword>
<sequence>MSDTNNNSFPDKPDLDETTNVTDAHTGLNSPAAREKRLKEEGLEPLSLWVIIGSAIVLLIAGGVIGAGGHMFDYQKSAPVKYVRAVQPGGGAVDKPVEAMEAFMRKGEQVYSTKCASCHQPNGAGGTGIPPLAGSEWVTGHTQTLALIPLNGINGPIEVAGKSYDGVMAAMGQGLSPAELAALLTYVRNAWGNDSGDIISVDMAKEAIALSNTIGAKSFTAAELQADHAVALPGEALDPTSLVNKRTLVPEKAAE</sequence>
<evidence type="ECO:0000313" key="9">
    <source>
        <dbReference type="Proteomes" id="UP000624703"/>
    </source>
</evidence>
<feature type="region of interest" description="Disordered" evidence="5">
    <location>
        <begin position="1"/>
        <end position="36"/>
    </location>
</feature>
<dbReference type="InterPro" id="IPR009056">
    <property type="entry name" value="Cyt_c-like_dom"/>
</dbReference>
<name>A0A8J7MD49_9BACT</name>
<dbReference type="InterPro" id="IPR051459">
    <property type="entry name" value="Cytochrome_c-type_DH"/>
</dbReference>
<dbReference type="PANTHER" id="PTHR35008">
    <property type="entry name" value="BLL4482 PROTEIN-RELATED"/>
    <property type="match status" value="1"/>
</dbReference>
<comment type="caution">
    <text evidence="8">The sequence shown here is derived from an EMBL/GenBank/DDBJ whole genome shotgun (WGS) entry which is preliminary data.</text>
</comment>
<keyword evidence="6" id="KW-1133">Transmembrane helix</keyword>
<evidence type="ECO:0000256" key="1">
    <source>
        <dbReference type="ARBA" id="ARBA00022617"/>
    </source>
</evidence>